<dbReference type="GO" id="GO:0061188">
    <property type="term" value="P:negative regulation of rDNA heterochromatin formation"/>
    <property type="evidence" value="ECO:0007669"/>
    <property type="project" value="TreeGrafter"/>
</dbReference>
<feature type="compositionally biased region" description="Basic and acidic residues" evidence="1">
    <location>
        <begin position="103"/>
        <end position="123"/>
    </location>
</feature>
<feature type="compositionally biased region" description="Basic residues" evidence="1">
    <location>
        <begin position="175"/>
        <end position="189"/>
    </location>
</feature>
<accession>A0A4U0VSU8</accession>
<evidence type="ECO:0000256" key="1">
    <source>
        <dbReference type="SAM" id="MobiDB-lite"/>
    </source>
</evidence>
<gene>
    <name evidence="2" type="ORF">B0A49_11064</name>
</gene>
<dbReference type="PANTHER" id="PTHR47793">
    <property type="entry name" value="HISTONE DEACETYLASE COMPLEX SUBUNIT CTI6"/>
    <property type="match status" value="1"/>
</dbReference>
<organism evidence="2 3">
    <name type="scientific">Cryomyces minteri</name>
    <dbReference type="NCBI Taxonomy" id="331657"/>
    <lineage>
        <taxon>Eukaryota</taxon>
        <taxon>Fungi</taxon>
        <taxon>Dikarya</taxon>
        <taxon>Ascomycota</taxon>
        <taxon>Pezizomycotina</taxon>
        <taxon>Dothideomycetes</taxon>
        <taxon>Dothideomycetes incertae sedis</taxon>
        <taxon>Cryomyces</taxon>
    </lineage>
</organism>
<dbReference type="AlphaFoldDB" id="A0A4U0VSU8"/>
<dbReference type="OrthoDB" id="6880011at2759"/>
<dbReference type="GO" id="GO:0061186">
    <property type="term" value="P:negative regulation of silent mating-type cassette heterochromatin formation"/>
    <property type="evidence" value="ECO:0007669"/>
    <property type="project" value="TreeGrafter"/>
</dbReference>
<feature type="region of interest" description="Disordered" evidence="1">
    <location>
        <begin position="1"/>
        <end position="269"/>
    </location>
</feature>
<dbReference type="GO" id="GO:0033698">
    <property type="term" value="C:Rpd3L complex"/>
    <property type="evidence" value="ECO:0007669"/>
    <property type="project" value="TreeGrafter"/>
</dbReference>
<evidence type="ECO:0000313" key="3">
    <source>
        <dbReference type="Proteomes" id="UP000308768"/>
    </source>
</evidence>
<dbReference type="PANTHER" id="PTHR47793:SF1">
    <property type="entry name" value="HISTONE DEACETYLASE COMPLEX SUBUNIT CTI6"/>
    <property type="match status" value="1"/>
</dbReference>
<dbReference type="STRING" id="331657.A0A4U0VSU8"/>
<feature type="compositionally biased region" description="Basic and acidic residues" evidence="1">
    <location>
        <begin position="12"/>
        <end position="27"/>
    </location>
</feature>
<proteinExistence type="predicted"/>
<protein>
    <submittedName>
        <fullName evidence="2">Uncharacterized protein</fullName>
    </submittedName>
</protein>
<feature type="compositionally biased region" description="Polar residues" evidence="1">
    <location>
        <begin position="155"/>
        <end position="174"/>
    </location>
</feature>
<dbReference type="EMBL" id="NAJN01002450">
    <property type="protein sequence ID" value="TKA52543.1"/>
    <property type="molecule type" value="Genomic_DNA"/>
</dbReference>
<dbReference type="InterPro" id="IPR053051">
    <property type="entry name" value="HDAC_complex_subunit"/>
</dbReference>
<feature type="compositionally biased region" description="Basic residues" evidence="1">
    <location>
        <begin position="91"/>
        <end position="102"/>
    </location>
</feature>
<keyword evidence="3" id="KW-1185">Reference proteome</keyword>
<dbReference type="GO" id="GO:0070210">
    <property type="term" value="C:Rpd3L-Expanded complex"/>
    <property type="evidence" value="ECO:0007669"/>
    <property type="project" value="TreeGrafter"/>
</dbReference>
<sequence length="360" mass="39189">MNSRAAYDEEEVIRRVMEESKGEKDAPSTDNGTRRGKRSRDDSEEIKQEIKRRRTGSQSPTPPSNPNTGSPTAESDDESHAATSHQASGSKKLRGAAAKNHRNREVRERDKERELARAEAAGRRKERAGRRRAEDSEPPDDTPNPKASTKDTQHELPTSQRSPDNLPSAPATTTSHKKQGRPPQKRGRLGKNQYTKDRDQAPASITGSPHRSHSHLNGSLDDPSCNGETNGKHANGSGADSGSSEHKTGKGKNKGKNGQAGGLERTTMNEMKKRVATILEFISRTQVEMAGEGTPPSANSSMKGVMQAIAIGLEPMLTGDSGGGDGDDRDFKDLSSTEMMDVLTRKLVLWQKEFGKYGEK</sequence>
<dbReference type="Proteomes" id="UP000308768">
    <property type="component" value="Unassembled WGS sequence"/>
</dbReference>
<name>A0A4U0VSU8_9PEZI</name>
<evidence type="ECO:0000313" key="2">
    <source>
        <dbReference type="EMBL" id="TKA52543.1"/>
    </source>
</evidence>
<feature type="compositionally biased region" description="Basic and acidic residues" evidence="1">
    <location>
        <begin position="39"/>
        <end position="49"/>
    </location>
</feature>
<reference evidence="2 3" key="1">
    <citation type="submission" date="2017-03" db="EMBL/GenBank/DDBJ databases">
        <title>Genomes of endolithic fungi from Antarctica.</title>
        <authorList>
            <person name="Coleine C."/>
            <person name="Masonjones S."/>
            <person name="Stajich J.E."/>
        </authorList>
    </citation>
    <scope>NUCLEOTIDE SEQUENCE [LARGE SCALE GENOMIC DNA]</scope>
    <source>
        <strain evidence="2 3">CCFEE 5187</strain>
    </source>
</reference>
<comment type="caution">
    <text evidence="2">The sequence shown here is derived from an EMBL/GenBank/DDBJ whole genome shotgun (WGS) entry which is preliminary data.</text>
</comment>